<dbReference type="PANTHER" id="PTHR47992">
    <property type="entry name" value="PROTEIN PHOSPHATASE"/>
    <property type="match status" value="1"/>
</dbReference>
<gene>
    <name evidence="10" type="ORF">SAMN05216179_2132</name>
</gene>
<dbReference type="Pfam" id="PF13672">
    <property type="entry name" value="PP2C_2"/>
    <property type="match status" value="1"/>
</dbReference>
<sequence>MRYLYQSDKGKIRELNEDAVAIFSNEEAILAIVADGMGGHQAGDVASQLAIDELEKYWLAFEGTIAKDYFEKWLRETIIKVNNTVYQKSQSDIECKGMGTTVVAAICTKDYLIIGHIGDSRAYLMNQSEWQQVTEDHSLVGELVRTGQLSQEDAEVHPRRNVILKALGTELNLEPDMYVTSWNEYDRLLICSDGLSNKLTDQELHEVIVHTNNEKISQTLIDMANNRGGEDNISLAIIDQRDKVGDPTC</sequence>
<dbReference type="EC" id="3.1.3.16" evidence="2"/>
<proteinExistence type="predicted"/>
<dbReference type="Gene3D" id="3.60.40.10">
    <property type="entry name" value="PPM-type phosphatase domain"/>
    <property type="match status" value="1"/>
</dbReference>
<dbReference type="OrthoDB" id="9801841at2"/>
<keyword evidence="3" id="KW-0479">Metal-binding</keyword>
<dbReference type="GO" id="GO:0004722">
    <property type="term" value="F:protein serine/threonine phosphatase activity"/>
    <property type="evidence" value="ECO:0007669"/>
    <property type="project" value="UniProtKB-EC"/>
</dbReference>
<dbReference type="Proteomes" id="UP000184184">
    <property type="component" value="Unassembled WGS sequence"/>
</dbReference>
<comment type="catalytic activity">
    <reaction evidence="7">
        <text>O-phospho-L-seryl-[protein] + H2O = L-seryl-[protein] + phosphate</text>
        <dbReference type="Rhea" id="RHEA:20629"/>
        <dbReference type="Rhea" id="RHEA-COMP:9863"/>
        <dbReference type="Rhea" id="RHEA-COMP:11604"/>
        <dbReference type="ChEBI" id="CHEBI:15377"/>
        <dbReference type="ChEBI" id="CHEBI:29999"/>
        <dbReference type="ChEBI" id="CHEBI:43474"/>
        <dbReference type="ChEBI" id="CHEBI:83421"/>
        <dbReference type="EC" id="3.1.3.16"/>
    </reaction>
</comment>
<protein>
    <recommendedName>
        <fullName evidence="2">protein-serine/threonine phosphatase</fullName>
        <ecNumber evidence="2">3.1.3.16</ecNumber>
    </recommendedName>
</protein>
<organism evidence="10 11">
    <name type="scientific">Gracilibacillus kekensis</name>
    <dbReference type="NCBI Taxonomy" id="1027249"/>
    <lineage>
        <taxon>Bacteria</taxon>
        <taxon>Bacillati</taxon>
        <taxon>Bacillota</taxon>
        <taxon>Bacilli</taxon>
        <taxon>Bacillales</taxon>
        <taxon>Bacillaceae</taxon>
        <taxon>Gracilibacillus</taxon>
    </lineage>
</organism>
<dbReference type="InterPro" id="IPR036457">
    <property type="entry name" value="PPM-type-like_dom_sf"/>
</dbReference>
<keyword evidence="6" id="KW-0464">Manganese</keyword>
<dbReference type="NCBIfam" id="NF033484">
    <property type="entry name" value="Stp1_PP2C_phos"/>
    <property type="match status" value="1"/>
</dbReference>
<evidence type="ECO:0000256" key="4">
    <source>
        <dbReference type="ARBA" id="ARBA00022801"/>
    </source>
</evidence>
<dbReference type="STRING" id="1027249.SAMN05216179_2132"/>
<dbReference type="SMART" id="SM00331">
    <property type="entry name" value="PP2C_SIG"/>
    <property type="match status" value="1"/>
</dbReference>
<dbReference type="FunFam" id="3.60.40.10:FF:000002">
    <property type="entry name" value="Serine/threonine phosphatase stp"/>
    <property type="match status" value="1"/>
</dbReference>
<evidence type="ECO:0000256" key="1">
    <source>
        <dbReference type="ARBA" id="ARBA00001936"/>
    </source>
</evidence>
<evidence type="ECO:0000256" key="8">
    <source>
        <dbReference type="ARBA" id="ARBA00048336"/>
    </source>
</evidence>
<comment type="catalytic activity">
    <reaction evidence="8">
        <text>O-phospho-L-threonyl-[protein] + H2O = L-threonyl-[protein] + phosphate</text>
        <dbReference type="Rhea" id="RHEA:47004"/>
        <dbReference type="Rhea" id="RHEA-COMP:11060"/>
        <dbReference type="Rhea" id="RHEA-COMP:11605"/>
        <dbReference type="ChEBI" id="CHEBI:15377"/>
        <dbReference type="ChEBI" id="CHEBI:30013"/>
        <dbReference type="ChEBI" id="CHEBI:43474"/>
        <dbReference type="ChEBI" id="CHEBI:61977"/>
        <dbReference type="EC" id="3.1.3.16"/>
    </reaction>
</comment>
<evidence type="ECO:0000313" key="10">
    <source>
        <dbReference type="EMBL" id="SHN15608.1"/>
    </source>
</evidence>
<keyword evidence="5" id="KW-0904">Protein phosphatase</keyword>
<dbReference type="AlphaFoldDB" id="A0A1M7PF68"/>
<dbReference type="PROSITE" id="PS51746">
    <property type="entry name" value="PPM_2"/>
    <property type="match status" value="1"/>
</dbReference>
<keyword evidence="11" id="KW-1185">Reference proteome</keyword>
<evidence type="ECO:0000259" key="9">
    <source>
        <dbReference type="PROSITE" id="PS51746"/>
    </source>
</evidence>
<dbReference type="SMART" id="SM00332">
    <property type="entry name" value="PP2Cc"/>
    <property type="match status" value="1"/>
</dbReference>
<feature type="domain" description="PPM-type phosphatase" evidence="9">
    <location>
        <begin position="2"/>
        <end position="240"/>
    </location>
</feature>
<dbReference type="GO" id="GO:0046872">
    <property type="term" value="F:metal ion binding"/>
    <property type="evidence" value="ECO:0007669"/>
    <property type="project" value="UniProtKB-KW"/>
</dbReference>
<evidence type="ECO:0000256" key="6">
    <source>
        <dbReference type="ARBA" id="ARBA00023211"/>
    </source>
</evidence>
<reference evidence="10 11" key="1">
    <citation type="submission" date="2016-11" db="EMBL/GenBank/DDBJ databases">
        <authorList>
            <person name="Jaros S."/>
            <person name="Januszkiewicz K."/>
            <person name="Wedrychowicz H."/>
        </authorList>
    </citation>
    <scope>NUCLEOTIDE SEQUENCE [LARGE SCALE GENOMIC DNA]</scope>
    <source>
        <strain evidence="10 11">CGMCC 1.10681</strain>
    </source>
</reference>
<name>A0A1M7PF68_9BACI</name>
<evidence type="ECO:0000256" key="3">
    <source>
        <dbReference type="ARBA" id="ARBA00022723"/>
    </source>
</evidence>
<dbReference type="EMBL" id="FRCZ01000004">
    <property type="protein sequence ID" value="SHN15608.1"/>
    <property type="molecule type" value="Genomic_DNA"/>
</dbReference>
<dbReference type="SUPFAM" id="SSF81606">
    <property type="entry name" value="PP2C-like"/>
    <property type="match status" value="1"/>
</dbReference>
<evidence type="ECO:0000313" key="11">
    <source>
        <dbReference type="Proteomes" id="UP000184184"/>
    </source>
</evidence>
<dbReference type="RefSeq" id="WP_073201835.1">
    <property type="nucleotide sequence ID" value="NZ_FRCZ01000004.1"/>
</dbReference>
<comment type="cofactor">
    <cofactor evidence="1">
        <name>Mn(2+)</name>
        <dbReference type="ChEBI" id="CHEBI:29035"/>
    </cofactor>
</comment>
<dbReference type="InterPro" id="IPR001932">
    <property type="entry name" value="PPM-type_phosphatase-like_dom"/>
</dbReference>
<dbReference type="InterPro" id="IPR015655">
    <property type="entry name" value="PP2C"/>
</dbReference>
<accession>A0A1M7PF68</accession>
<evidence type="ECO:0000256" key="5">
    <source>
        <dbReference type="ARBA" id="ARBA00022912"/>
    </source>
</evidence>
<keyword evidence="4" id="KW-0378">Hydrolase</keyword>
<evidence type="ECO:0000256" key="7">
    <source>
        <dbReference type="ARBA" id="ARBA00047761"/>
    </source>
</evidence>
<evidence type="ECO:0000256" key="2">
    <source>
        <dbReference type="ARBA" id="ARBA00013081"/>
    </source>
</evidence>
<dbReference type="CDD" id="cd00143">
    <property type="entry name" value="PP2Cc"/>
    <property type="match status" value="1"/>
</dbReference>